<dbReference type="EMBL" id="QUTF01018910">
    <property type="protein sequence ID" value="RHZ00928.1"/>
    <property type="molecule type" value="Genomic_DNA"/>
</dbReference>
<proteinExistence type="predicted"/>
<protein>
    <submittedName>
        <fullName evidence="1">Uncharacterized protein</fullName>
    </submittedName>
</protein>
<evidence type="ECO:0000313" key="1">
    <source>
        <dbReference type="EMBL" id="RHZ00928.1"/>
    </source>
</evidence>
<dbReference type="InterPro" id="IPR038248">
    <property type="entry name" value="Dicer_dimer_sf"/>
</dbReference>
<accession>A0A418DWE4</accession>
<name>A0A418DWE4_APHAT</name>
<dbReference type="Gene3D" id="3.30.160.380">
    <property type="entry name" value="Dicer dimerisation domain"/>
    <property type="match status" value="1"/>
</dbReference>
<dbReference type="Proteomes" id="UP000286510">
    <property type="component" value="Unassembled WGS sequence"/>
</dbReference>
<sequence>PVLVSTALSTEVDQIALCGLVISMDEVVDPHKLLDFRQRAHPDHGVFKYIIADTPLDFEKYRALFTKMATLLSLDNGNGGNDQETLDQAVMPRLKHRYGSHHHHGGHGGRTKYELYHADVKAKMTLDNSIALLTAFCHTLPGIKIYDNRPLYVIKRHLVGRHHDSRKRFRSTSTTTSNNYDDDDADNHRKFLYSASLKLPSMLRVKHVLLTPKV</sequence>
<reference evidence="1 2" key="1">
    <citation type="submission" date="2018-08" db="EMBL/GenBank/DDBJ databases">
        <title>Aphanomyces genome sequencing and annotation.</title>
        <authorList>
            <person name="Minardi D."/>
            <person name="Oidtmann B."/>
            <person name="Van Der Giezen M."/>
            <person name="Studholme D.J."/>
        </authorList>
    </citation>
    <scope>NUCLEOTIDE SEQUENCE [LARGE SCALE GENOMIC DNA]</scope>
    <source>
        <strain evidence="1 2">FDL457</strain>
    </source>
</reference>
<dbReference type="AlphaFoldDB" id="A0A418DWE4"/>
<evidence type="ECO:0000313" key="2">
    <source>
        <dbReference type="Proteomes" id="UP000286510"/>
    </source>
</evidence>
<comment type="caution">
    <text evidence="1">The sequence shown here is derived from an EMBL/GenBank/DDBJ whole genome shotgun (WGS) entry which is preliminary data.</text>
</comment>
<feature type="non-terminal residue" evidence="1">
    <location>
        <position position="1"/>
    </location>
</feature>
<gene>
    <name evidence="1" type="ORF">DYB26_016440</name>
</gene>
<organism evidence="1 2">
    <name type="scientific">Aphanomyces astaci</name>
    <name type="common">Crayfish plague agent</name>
    <dbReference type="NCBI Taxonomy" id="112090"/>
    <lineage>
        <taxon>Eukaryota</taxon>
        <taxon>Sar</taxon>
        <taxon>Stramenopiles</taxon>
        <taxon>Oomycota</taxon>
        <taxon>Saprolegniomycetes</taxon>
        <taxon>Saprolegniales</taxon>
        <taxon>Verrucalvaceae</taxon>
        <taxon>Aphanomyces</taxon>
    </lineage>
</organism>